<comment type="caution">
    <text evidence="1">The sequence shown here is derived from an EMBL/GenBank/DDBJ whole genome shotgun (WGS) entry which is preliminary data.</text>
</comment>
<sequence length="30" mass="3229">ATGIAVQDVALGKKIYNMALDKGIGEEFEF</sequence>
<dbReference type="EMBL" id="BARW01007387">
    <property type="protein sequence ID" value="GAI87161.1"/>
    <property type="molecule type" value="Genomic_DNA"/>
</dbReference>
<name>X1T704_9ZZZZ</name>
<protein>
    <submittedName>
        <fullName evidence="1">Uncharacterized protein</fullName>
    </submittedName>
</protein>
<feature type="non-terminal residue" evidence="1">
    <location>
        <position position="1"/>
    </location>
</feature>
<gene>
    <name evidence="1" type="ORF">S12H4_15392</name>
</gene>
<dbReference type="AlphaFoldDB" id="X1T704"/>
<organism evidence="1">
    <name type="scientific">marine sediment metagenome</name>
    <dbReference type="NCBI Taxonomy" id="412755"/>
    <lineage>
        <taxon>unclassified sequences</taxon>
        <taxon>metagenomes</taxon>
        <taxon>ecological metagenomes</taxon>
    </lineage>
</organism>
<proteinExistence type="predicted"/>
<accession>X1T704</accession>
<reference evidence="1" key="1">
    <citation type="journal article" date="2014" name="Front. Microbiol.">
        <title>High frequency of phylogenetically diverse reductive dehalogenase-homologous genes in deep subseafloor sedimentary metagenomes.</title>
        <authorList>
            <person name="Kawai M."/>
            <person name="Futagami T."/>
            <person name="Toyoda A."/>
            <person name="Takaki Y."/>
            <person name="Nishi S."/>
            <person name="Hori S."/>
            <person name="Arai W."/>
            <person name="Tsubouchi T."/>
            <person name="Morono Y."/>
            <person name="Uchiyama I."/>
            <person name="Ito T."/>
            <person name="Fujiyama A."/>
            <person name="Inagaki F."/>
            <person name="Takami H."/>
        </authorList>
    </citation>
    <scope>NUCLEOTIDE SEQUENCE</scope>
    <source>
        <strain evidence="1">Expedition CK06-06</strain>
    </source>
</reference>
<evidence type="ECO:0000313" key="1">
    <source>
        <dbReference type="EMBL" id="GAI87161.1"/>
    </source>
</evidence>